<sequence length="326" mass="34448">MDDGGPGDDRGVDERGRTVSRRPYVSSAICSSDILSSGDDGPHIQADRSDGSGTPSSHTSQNVSAGTKSSKKSKRLSFGRKPRAAEVTWADKKSIDAAKYTFFRDPTPPPPEEKVYPRGAGLDEATYDYRYDYVAPPAPLPRAERRCGMRKRTLWIVLAAILVAIVVAVGVGVGVGASRKGSSSDTESSGSSDRDTKSESGSTTSTSPSATTSTGPARETTTSKASCPAANDTIYSVPGSDKTFLRVCGIDFSGEFGGDSRAKDIGVVVTQNMEDCIVNCAGYPGCTGCGWGIIQGDEGDEHRCWLKSQLGKSHVARPGWDFAILQ</sequence>
<evidence type="ECO:0000313" key="4">
    <source>
        <dbReference type="Proteomes" id="UP001175261"/>
    </source>
</evidence>
<dbReference type="Gene3D" id="3.50.4.10">
    <property type="entry name" value="Hepatocyte Growth Factor"/>
    <property type="match status" value="1"/>
</dbReference>
<feature type="compositionally biased region" description="Basic and acidic residues" evidence="1">
    <location>
        <begin position="40"/>
        <end position="50"/>
    </location>
</feature>
<evidence type="ECO:0000313" key="3">
    <source>
        <dbReference type="EMBL" id="KAK0386751.1"/>
    </source>
</evidence>
<evidence type="ECO:0008006" key="5">
    <source>
        <dbReference type="Google" id="ProtNLM"/>
    </source>
</evidence>
<evidence type="ECO:0000256" key="1">
    <source>
        <dbReference type="SAM" id="MobiDB-lite"/>
    </source>
</evidence>
<accession>A0AA39GGI4</accession>
<feature type="region of interest" description="Disordered" evidence="1">
    <location>
        <begin position="177"/>
        <end position="225"/>
    </location>
</feature>
<evidence type="ECO:0000256" key="2">
    <source>
        <dbReference type="SAM" id="Phobius"/>
    </source>
</evidence>
<dbReference type="EMBL" id="JAPDFR010000005">
    <property type="protein sequence ID" value="KAK0386751.1"/>
    <property type="molecule type" value="Genomic_DNA"/>
</dbReference>
<feature type="compositionally biased region" description="Low complexity" evidence="1">
    <location>
        <begin position="177"/>
        <end position="191"/>
    </location>
</feature>
<name>A0AA39GGI4_SARSR</name>
<gene>
    <name evidence="3" type="ORF">NLU13_6587</name>
</gene>
<feature type="transmembrane region" description="Helical" evidence="2">
    <location>
        <begin position="154"/>
        <end position="177"/>
    </location>
</feature>
<reference evidence="3" key="1">
    <citation type="submission" date="2022-10" db="EMBL/GenBank/DDBJ databases">
        <title>Determination and structural analysis of whole genome sequence of Sarocladium strictum F4-1.</title>
        <authorList>
            <person name="Hu L."/>
            <person name="Jiang Y."/>
        </authorList>
    </citation>
    <scope>NUCLEOTIDE SEQUENCE</scope>
    <source>
        <strain evidence="3">F4-1</strain>
    </source>
</reference>
<dbReference type="AlphaFoldDB" id="A0AA39GGI4"/>
<keyword evidence="2" id="KW-0812">Transmembrane</keyword>
<feature type="compositionally biased region" description="Polar residues" evidence="1">
    <location>
        <begin position="51"/>
        <end position="68"/>
    </location>
</feature>
<feature type="region of interest" description="Disordered" evidence="1">
    <location>
        <begin position="1"/>
        <end position="79"/>
    </location>
</feature>
<feature type="compositionally biased region" description="Low complexity" evidence="1">
    <location>
        <begin position="26"/>
        <end position="37"/>
    </location>
</feature>
<feature type="compositionally biased region" description="Low complexity" evidence="1">
    <location>
        <begin position="200"/>
        <end position="217"/>
    </location>
</feature>
<keyword evidence="2" id="KW-1133">Transmembrane helix</keyword>
<keyword evidence="4" id="KW-1185">Reference proteome</keyword>
<proteinExistence type="predicted"/>
<keyword evidence="2" id="KW-0472">Membrane</keyword>
<protein>
    <recommendedName>
        <fullName evidence="5">Apple domain-containing protein</fullName>
    </recommendedName>
</protein>
<comment type="caution">
    <text evidence="3">The sequence shown here is derived from an EMBL/GenBank/DDBJ whole genome shotgun (WGS) entry which is preliminary data.</text>
</comment>
<feature type="compositionally biased region" description="Basic residues" evidence="1">
    <location>
        <begin position="69"/>
        <end position="79"/>
    </location>
</feature>
<organism evidence="3 4">
    <name type="scientific">Sarocladium strictum</name>
    <name type="common">Black bundle disease fungus</name>
    <name type="synonym">Acremonium strictum</name>
    <dbReference type="NCBI Taxonomy" id="5046"/>
    <lineage>
        <taxon>Eukaryota</taxon>
        <taxon>Fungi</taxon>
        <taxon>Dikarya</taxon>
        <taxon>Ascomycota</taxon>
        <taxon>Pezizomycotina</taxon>
        <taxon>Sordariomycetes</taxon>
        <taxon>Hypocreomycetidae</taxon>
        <taxon>Hypocreales</taxon>
        <taxon>Sarocladiaceae</taxon>
        <taxon>Sarocladium</taxon>
    </lineage>
</organism>
<feature type="compositionally biased region" description="Basic and acidic residues" evidence="1">
    <location>
        <begin position="7"/>
        <end position="17"/>
    </location>
</feature>
<dbReference type="Proteomes" id="UP001175261">
    <property type="component" value="Unassembled WGS sequence"/>
</dbReference>